<evidence type="ECO:0000256" key="1">
    <source>
        <dbReference type="SAM" id="MobiDB-lite"/>
    </source>
</evidence>
<evidence type="ECO:0000313" key="2">
    <source>
        <dbReference type="EMBL" id="GAA4937627.1"/>
    </source>
</evidence>
<dbReference type="AlphaFoldDB" id="A0AAV3U0X2"/>
<name>A0AAV3U0X2_9ALTE</name>
<keyword evidence="3" id="KW-1185">Reference proteome</keyword>
<dbReference type="EMBL" id="BAABLX010000009">
    <property type="protein sequence ID" value="GAA4937627.1"/>
    <property type="molecule type" value="Genomic_DNA"/>
</dbReference>
<feature type="region of interest" description="Disordered" evidence="1">
    <location>
        <begin position="20"/>
        <end position="126"/>
    </location>
</feature>
<organism evidence="2 3">
    <name type="scientific">Halioxenophilus aromaticivorans</name>
    <dbReference type="NCBI Taxonomy" id="1306992"/>
    <lineage>
        <taxon>Bacteria</taxon>
        <taxon>Pseudomonadati</taxon>
        <taxon>Pseudomonadota</taxon>
        <taxon>Gammaproteobacteria</taxon>
        <taxon>Alteromonadales</taxon>
        <taxon>Alteromonadaceae</taxon>
        <taxon>Halioxenophilus</taxon>
    </lineage>
</organism>
<protein>
    <submittedName>
        <fullName evidence="2">Uncharacterized protein</fullName>
    </submittedName>
</protein>
<dbReference type="Proteomes" id="UP001409585">
    <property type="component" value="Unassembled WGS sequence"/>
</dbReference>
<evidence type="ECO:0000313" key="3">
    <source>
        <dbReference type="Proteomes" id="UP001409585"/>
    </source>
</evidence>
<accession>A0AAV3U0X2</accession>
<gene>
    <name evidence="2" type="ORF">GCM10025791_14180</name>
</gene>
<reference evidence="3" key="1">
    <citation type="journal article" date="2019" name="Int. J. Syst. Evol. Microbiol.">
        <title>The Global Catalogue of Microorganisms (GCM) 10K type strain sequencing project: providing services to taxonomists for standard genome sequencing and annotation.</title>
        <authorList>
            <consortium name="The Broad Institute Genomics Platform"/>
            <consortium name="The Broad Institute Genome Sequencing Center for Infectious Disease"/>
            <person name="Wu L."/>
            <person name="Ma J."/>
        </authorList>
    </citation>
    <scope>NUCLEOTIDE SEQUENCE [LARGE SCALE GENOMIC DNA]</scope>
    <source>
        <strain evidence="3">JCM 19134</strain>
    </source>
</reference>
<comment type="caution">
    <text evidence="2">The sequence shown here is derived from an EMBL/GenBank/DDBJ whole genome shotgun (WGS) entry which is preliminary data.</text>
</comment>
<dbReference type="RefSeq" id="WP_345419288.1">
    <property type="nucleotide sequence ID" value="NZ_AP031496.1"/>
</dbReference>
<feature type="compositionally biased region" description="Polar residues" evidence="1">
    <location>
        <begin position="38"/>
        <end position="48"/>
    </location>
</feature>
<sequence>MNPIIHINMYADGSVSTKSIMGGGGDATQEVPPPPSNIDVSNGATSSIDAAPAPTAFPEQAASTVSTEAPGPETDMVQSSAQIDSAPPPVEVERRNDDINSAPPPDFMANKMAVNSVTQEPPGPEL</sequence>
<proteinExistence type="predicted"/>